<keyword evidence="1" id="KW-0812">Transmembrane</keyword>
<organism evidence="2 3">
    <name type="scientific">Arachis hypogaea</name>
    <name type="common">Peanut</name>
    <dbReference type="NCBI Taxonomy" id="3818"/>
    <lineage>
        <taxon>Eukaryota</taxon>
        <taxon>Viridiplantae</taxon>
        <taxon>Streptophyta</taxon>
        <taxon>Embryophyta</taxon>
        <taxon>Tracheophyta</taxon>
        <taxon>Spermatophyta</taxon>
        <taxon>Magnoliopsida</taxon>
        <taxon>eudicotyledons</taxon>
        <taxon>Gunneridae</taxon>
        <taxon>Pentapetalae</taxon>
        <taxon>rosids</taxon>
        <taxon>fabids</taxon>
        <taxon>Fabales</taxon>
        <taxon>Fabaceae</taxon>
        <taxon>Papilionoideae</taxon>
        <taxon>50 kb inversion clade</taxon>
        <taxon>dalbergioids sensu lato</taxon>
        <taxon>Dalbergieae</taxon>
        <taxon>Pterocarpus clade</taxon>
        <taxon>Arachis</taxon>
    </lineage>
</organism>
<keyword evidence="1" id="KW-0472">Membrane</keyword>
<name>A0A445DIP9_ARAHY</name>
<evidence type="ECO:0000313" key="2">
    <source>
        <dbReference type="EMBL" id="RYR62972.1"/>
    </source>
</evidence>
<proteinExistence type="predicted"/>
<keyword evidence="1" id="KW-1133">Transmembrane helix</keyword>
<dbReference type="AlphaFoldDB" id="A0A445DIP9"/>
<evidence type="ECO:0000313" key="3">
    <source>
        <dbReference type="Proteomes" id="UP000289738"/>
    </source>
</evidence>
<dbReference type="EMBL" id="SDMP01000004">
    <property type="protein sequence ID" value="RYR62972.1"/>
    <property type="molecule type" value="Genomic_DNA"/>
</dbReference>
<gene>
    <name evidence="2" type="ORF">Ahy_A04g020744</name>
</gene>
<dbReference type="Proteomes" id="UP000289738">
    <property type="component" value="Chromosome A04"/>
</dbReference>
<sequence length="96" mass="11440">MIIRWRKELEYLYILPPYPVPSDDFVNACLLIIPPTHEGNRNHVTLVSMKFYFDCRFRNHQMNGYVVGIQTYSCGLWVSTLIVYIIFQIDIYMFVV</sequence>
<protein>
    <submittedName>
        <fullName evidence="2">Uncharacterized protein</fullName>
    </submittedName>
</protein>
<evidence type="ECO:0000256" key="1">
    <source>
        <dbReference type="SAM" id="Phobius"/>
    </source>
</evidence>
<accession>A0A445DIP9</accession>
<feature type="transmembrane region" description="Helical" evidence="1">
    <location>
        <begin position="65"/>
        <end position="87"/>
    </location>
</feature>
<comment type="caution">
    <text evidence="2">The sequence shown here is derived from an EMBL/GenBank/DDBJ whole genome shotgun (WGS) entry which is preliminary data.</text>
</comment>
<reference evidence="2 3" key="1">
    <citation type="submission" date="2019-01" db="EMBL/GenBank/DDBJ databases">
        <title>Sequencing of cultivated peanut Arachis hypogaea provides insights into genome evolution and oil improvement.</title>
        <authorList>
            <person name="Chen X."/>
        </authorList>
    </citation>
    <scope>NUCLEOTIDE SEQUENCE [LARGE SCALE GENOMIC DNA]</scope>
    <source>
        <strain evidence="3">cv. Fuhuasheng</strain>
        <tissue evidence="2">Leaves</tissue>
    </source>
</reference>
<keyword evidence="3" id="KW-1185">Reference proteome</keyword>